<comment type="caution">
    <text evidence="1">The sequence shown here is derived from an EMBL/GenBank/DDBJ whole genome shotgun (WGS) entry which is preliminary data.</text>
</comment>
<reference evidence="2" key="1">
    <citation type="journal article" date="2019" name="Int. J. Syst. Evol. Microbiol.">
        <title>The Global Catalogue of Microorganisms (GCM) 10K type strain sequencing project: providing services to taxonomists for standard genome sequencing and annotation.</title>
        <authorList>
            <consortium name="The Broad Institute Genomics Platform"/>
            <consortium name="The Broad Institute Genome Sequencing Center for Infectious Disease"/>
            <person name="Wu L."/>
            <person name="Ma J."/>
        </authorList>
    </citation>
    <scope>NUCLEOTIDE SEQUENCE [LARGE SCALE GENOMIC DNA]</scope>
    <source>
        <strain evidence="2">CGMCC 1.15772</strain>
    </source>
</reference>
<dbReference type="RefSeq" id="WP_380082405.1">
    <property type="nucleotide sequence ID" value="NZ_JBHSWD010000001.1"/>
</dbReference>
<gene>
    <name evidence="1" type="ORF">ACFP81_04840</name>
</gene>
<proteinExistence type="predicted"/>
<keyword evidence="2" id="KW-1185">Reference proteome</keyword>
<dbReference type="Proteomes" id="UP001596297">
    <property type="component" value="Unassembled WGS sequence"/>
</dbReference>
<sequence length="219" mass="25076">MLSSCYGDPRLPEYLERMLVEGPGDYDWPPAPRHYALEEFPLWERVWGQIWHQGDIYPATYIAVPVLCEVVARFPAVNHATLFSQLVMIEHSRPRFEPLIKPHLTESDLHNYQAALESLLPHLPAQLRMHDDATPHGLEDVQTILALMAFAAGQQWAGTLLGRHYPLLDLDTGEPSPALEDAANMLGRTDLPHNLKAQRQQWWNSFNAHKNEPFEDLEF</sequence>
<evidence type="ECO:0000313" key="2">
    <source>
        <dbReference type="Proteomes" id="UP001596297"/>
    </source>
</evidence>
<organism evidence="1 2">
    <name type="scientific">Deinococcus lacus</name>
    <dbReference type="NCBI Taxonomy" id="392561"/>
    <lineage>
        <taxon>Bacteria</taxon>
        <taxon>Thermotogati</taxon>
        <taxon>Deinococcota</taxon>
        <taxon>Deinococci</taxon>
        <taxon>Deinococcales</taxon>
        <taxon>Deinococcaceae</taxon>
        <taxon>Deinococcus</taxon>
    </lineage>
</organism>
<evidence type="ECO:0000313" key="1">
    <source>
        <dbReference type="EMBL" id="MFC6591404.1"/>
    </source>
</evidence>
<dbReference type="EMBL" id="JBHSWD010000001">
    <property type="protein sequence ID" value="MFC6591404.1"/>
    <property type="molecule type" value="Genomic_DNA"/>
</dbReference>
<protein>
    <recommendedName>
        <fullName evidence="3">YecA family protein</fullName>
    </recommendedName>
</protein>
<name>A0ABW1YB73_9DEIO</name>
<evidence type="ECO:0008006" key="3">
    <source>
        <dbReference type="Google" id="ProtNLM"/>
    </source>
</evidence>
<accession>A0ABW1YB73</accession>